<organism evidence="7 8">
    <name type="scientific">Kriegella aquimaris</name>
    <dbReference type="NCBI Taxonomy" id="192904"/>
    <lineage>
        <taxon>Bacteria</taxon>
        <taxon>Pseudomonadati</taxon>
        <taxon>Bacteroidota</taxon>
        <taxon>Flavobacteriia</taxon>
        <taxon>Flavobacteriales</taxon>
        <taxon>Flavobacteriaceae</taxon>
        <taxon>Kriegella</taxon>
    </lineage>
</organism>
<keyword evidence="3 6" id="KW-0812">Transmembrane</keyword>
<proteinExistence type="predicted"/>
<feature type="transmembrane region" description="Helical" evidence="6">
    <location>
        <begin position="400"/>
        <end position="422"/>
    </location>
</feature>
<evidence type="ECO:0000256" key="3">
    <source>
        <dbReference type="ARBA" id="ARBA00022692"/>
    </source>
</evidence>
<evidence type="ECO:0000256" key="4">
    <source>
        <dbReference type="ARBA" id="ARBA00022989"/>
    </source>
</evidence>
<feature type="transmembrane region" description="Helical" evidence="6">
    <location>
        <begin position="457"/>
        <end position="474"/>
    </location>
</feature>
<feature type="transmembrane region" description="Helical" evidence="6">
    <location>
        <begin position="187"/>
        <end position="208"/>
    </location>
</feature>
<feature type="transmembrane region" description="Helical" evidence="6">
    <location>
        <begin position="44"/>
        <end position="67"/>
    </location>
</feature>
<evidence type="ECO:0000256" key="6">
    <source>
        <dbReference type="SAM" id="Phobius"/>
    </source>
</evidence>
<dbReference type="GO" id="GO:0005886">
    <property type="term" value="C:plasma membrane"/>
    <property type="evidence" value="ECO:0007669"/>
    <property type="project" value="UniProtKB-SubCell"/>
</dbReference>
<dbReference type="Pfam" id="PF01943">
    <property type="entry name" value="Polysacc_synt"/>
    <property type="match status" value="1"/>
</dbReference>
<feature type="transmembrane region" description="Helical" evidence="6">
    <location>
        <begin position="79"/>
        <end position="100"/>
    </location>
</feature>
<evidence type="ECO:0000256" key="5">
    <source>
        <dbReference type="ARBA" id="ARBA00023136"/>
    </source>
</evidence>
<protein>
    <submittedName>
        <fullName evidence="7">Membrane protein involved in the export of O-antigen and teichoic acid</fullName>
    </submittedName>
</protein>
<dbReference type="STRING" id="192904.SAMN04488514_10588"/>
<feature type="transmembrane region" description="Helical" evidence="6">
    <location>
        <begin position="266"/>
        <end position="288"/>
    </location>
</feature>
<dbReference type="OrthoDB" id="9814608at2"/>
<dbReference type="EMBL" id="FNGV01000005">
    <property type="protein sequence ID" value="SDM11543.1"/>
    <property type="molecule type" value="Genomic_DNA"/>
</dbReference>
<keyword evidence="2" id="KW-1003">Cell membrane</keyword>
<dbReference type="Proteomes" id="UP000199440">
    <property type="component" value="Unassembled WGS sequence"/>
</dbReference>
<evidence type="ECO:0000313" key="8">
    <source>
        <dbReference type="Proteomes" id="UP000199440"/>
    </source>
</evidence>
<feature type="transmembrane region" description="Helical" evidence="6">
    <location>
        <begin position="147"/>
        <end position="167"/>
    </location>
</feature>
<feature type="transmembrane region" description="Helical" evidence="6">
    <location>
        <begin position="375"/>
        <end position="394"/>
    </location>
</feature>
<feature type="transmembrane region" description="Helical" evidence="6">
    <location>
        <begin position="339"/>
        <end position="363"/>
    </location>
</feature>
<dbReference type="InterPro" id="IPR002797">
    <property type="entry name" value="Polysacc_synth"/>
</dbReference>
<evidence type="ECO:0000313" key="7">
    <source>
        <dbReference type="EMBL" id="SDM11543.1"/>
    </source>
</evidence>
<name>A0A1G9QKI9_9FLAO</name>
<dbReference type="PANTHER" id="PTHR30250">
    <property type="entry name" value="PST FAMILY PREDICTED COLANIC ACID TRANSPORTER"/>
    <property type="match status" value="1"/>
</dbReference>
<dbReference type="AlphaFoldDB" id="A0A1G9QKI9"/>
<accession>A0A1G9QKI9</accession>
<feature type="transmembrane region" description="Helical" evidence="6">
    <location>
        <begin position="229"/>
        <end position="246"/>
    </location>
</feature>
<feature type="transmembrane region" description="Helical" evidence="6">
    <location>
        <begin position="12"/>
        <end position="32"/>
    </location>
</feature>
<sequence>MNPLKKLFKQTAIYGLATVLPRMISFLLVRVHTDAMPPSVYGELAVIFAYFAMFNVVLAYGMETAFFRFYSKSNDKERVISTSLISILTSTLLFMVLALVFQDSFASLLNISPKYIKYVIFILSLDALVIIPFAWLRANERPIRYAIIKVMNVVINFGLNIFFLLLLPRIVTENPDSIFAWMYEPNYQISYIIIANLIASGVTLLLMLKPYTISSYKFDADLWKQMMKYALPVLVAGVAFTINEVFDRVMLEALLPEDIADKQVGMYNACVKLALFMTLFSTAFRMGIEPFFFSHAGTENPQKAYAQITNYFVILGSVILLGVVVFADVLKVLFVKNPAYWDAMSVVPLILLASFFLGIYHNLSVWYKVTDRTRYGALISVIGAVVTIFVNYVFIPSIGYMASAIATVLAYGTMMVLSYYLGRSRYPIPYNFRKILFYLSVSILCSALSFYVFNRNLILGIVLLLLYLGLVYKMENATLKSIFLGGKKVQN</sequence>
<gene>
    <name evidence="7" type="ORF">SAMN04488514_10588</name>
</gene>
<keyword evidence="4 6" id="KW-1133">Transmembrane helix</keyword>
<reference evidence="7 8" key="1">
    <citation type="submission" date="2016-10" db="EMBL/GenBank/DDBJ databases">
        <authorList>
            <person name="de Groot N.N."/>
        </authorList>
    </citation>
    <scope>NUCLEOTIDE SEQUENCE [LARGE SCALE GENOMIC DNA]</scope>
    <source>
        <strain evidence="7 8">DSM 19886</strain>
    </source>
</reference>
<evidence type="ECO:0000256" key="2">
    <source>
        <dbReference type="ARBA" id="ARBA00022475"/>
    </source>
</evidence>
<feature type="transmembrane region" description="Helical" evidence="6">
    <location>
        <begin position="308"/>
        <end position="327"/>
    </location>
</feature>
<dbReference type="PANTHER" id="PTHR30250:SF11">
    <property type="entry name" value="O-ANTIGEN TRANSPORTER-RELATED"/>
    <property type="match status" value="1"/>
</dbReference>
<feature type="transmembrane region" description="Helical" evidence="6">
    <location>
        <begin position="434"/>
        <end position="451"/>
    </location>
</feature>
<feature type="transmembrane region" description="Helical" evidence="6">
    <location>
        <begin position="115"/>
        <end position="135"/>
    </location>
</feature>
<dbReference type="InterPro" id="IPR050833">
    <property type="entry name" value="Poly_Biosynth_Transport"/>
</dbReference>
<keyword evidence="8" id="KW-1185">Reference proteome</keyword>
<comment type="subcellular location">
    <subcellularLocation>
        <location evidence="1">Cell membrane</location>
        <topology evidence="1">Multi-pass membrane protein</topology>
    </subcellularLocation>
</comment>
<keyword evidence="5 6" id="KW-0472">Membrane</keyword>
<dbReference type="RefSeq" id="WP_089889181.1">
    <property type="nucleotide sequence ID" value="NZ_FNGV01000005.1"/>
</dbReference>
<evidence type="ECO:0000256" key="1">
    <source>
        <dbReference type="ARBA" id="ARBA00004651"/>
    </source>
</evidence>